<evidence type="ECO:0000256" key="2">
    <source>
        <dbReference type="ARBA" id="ARBA00022692"/>
    </source>
</evidence>
<keyword evidence="3" id="KW-0479">Metal-binding</keyword>
<dbReference type="InterPro" id="IPR013083">
    <property type="entry name" value="Znf_RING/FYVE/PHD"/>
</dbReference>
<evidence type="ECO:0000256" key="7">
    <source>
        <dbReference type="ARBA" id="ARBA00023136"/>
    </source>
</evidence>
<keyword evidence="6" id="KW-1133">Transmembrane helix</keyword>
<evidence type="ECO:0000256" key="5">
    <source>
        <dbReference type="ARBA" id="ARBA00022833"/>
    </source>
</evidence>
<dbReference type="SMART" id="SM00744">
    <property type="entry name" value="RINGv"/>
    <property type="match status" value="1"/>
</dbReference>
<dbReference type="Pfam" id="PF12906">
    <property type="entry name" value="RINGv"/>
    <property type="match status" value="1"/>
</dbReference>
<keyword evidence="5" id="KW-0862">Zinc</keyword>
<dbReference type="EMBL" id="MUJZ01041533">
    <property type="protein sequence ID" value="OTF75524.1"/>
    <property type="molecule type" value="Genomic_DNA"/>
</dbReference>
<dbReference type="PANTHER" id="PTHR46283">
    <property type="entry name" value="E3 UBIQUITIN-PROTEIN LIGASE MARCH5"/>
    <property type="match status" value="1"/>
</dbReference>
<keyword evidence="2" id="KW-0812">Transmembrane</keyword>
<evidence type="ECO:0000259" key="12">
    <source>
        <dbReference type="PROSITE" id="PS51292"/>
    </source>
</evidence>
<comment type="subcellular location">
    <subcellularLocation>
        <location evidence="1">Membrane</location>
        <topology evidence="1">Multi-pass membrane protein</topology>
    </subcellularLocation>
</comment>
<name>A0A1Y3B623_EURMA</name>
<evidence type="ECO:0000256" key="3">
    <source>
        <dbReference type="ARBA" id="ARBA00022723"/>
    </source>
</evidence>
<dbReference type="AlphaFoldDB" id="A0A1Y3B623"/>
<dbReference type="OrthoDB" id="5817083at2759"/>
<evidence type="ECO:0000256" key="11">
    <source>
        <dbReference type="ARBA" id="ARBA00043231"/>
    </source>
</evidence>
<sequence>MMMNENRIEVQIEVSEEDHISIPSEYFLPTPSSSNGDISQIAESSTLNSLKNDEDKRNKETITTVVNENEEVTNESRQCWVCLASDDEDEKDTEWIHPCRCNGSAKWVHQNCLQQWIDEKQKYNSSLNVSCTQCNTEYLIVFPQHGKLFYTIELCDRILYSGISINVY</sequence>
<keyword evidence="4" id="KW-0863">Zinc-finger</keyword>
<comment type="caution">
    <text evidence="13">The sequence shown here is derived from an EMBL/GenBank/DDBJ whole genome shotgun (WGS) entry which is preliminary data.</text>
</comment>
<dbReference type="GO" id="GO:0008270">
    <property type="term" value="F:zinc ion binding"/>
    <property type="evidence" value="ECO:0007669"/>
    <property type="project" value="UniProtKB-KW"/>
</dbReference>
<reference evidence="13 14" key="1">
    <citation type="submission" date="2017-03" db="EMBL/GenBank/DDBJ databases">
        <title>Genome Survey of Euroglyphus maynei.</title>
        <authorList>
            <person name="Arlian L.G."/>
            <person name="Morgan M.S."/>
            <person name="Rider S.D."/>
        </authorList>
    </citation>
    <scope>NUCLEOTIDE SEQUENCE [LARGE SCALE GENOMIC DNA]</scope>
    <source>
        <strain evidence="13">Arlian Lab</strain>
        <tissue evidence="13">Whole body</tissue>
    </source>
</reference>
<evidence type="ECO:0000256" key="1">
    <source>
        <dbReference type="ARBA" id="ARBA00004141"/>
    </source>
</evidence>
<keyword evidence="14" id="KW-1185">Reference proteome</keyword>
<evidence type="ECO:0000256" key="6">
    <source>
        <dbReference type="ARBA" id="ARBA00022989"/>
    </source>
</evidence>
<dbReference type="PROSITE" id="PS51292">
    <property type="entry name" value="ZF_RING_CH"/>
    <property type="match status" value="1"/>
</dbReference>
<organism evidence="13 14">
    <name type="scientific">Euroglyphus maynei</name>
    <name type="common">Mayne's house dust mite</name>
    <dbReference type="NCBI Taxonomy" id="6958"/>
    <lineage>
        <taxon>Eukaryota</taxon>
        <taxon>Metazoa</taxon>
        <taxon>Ecdysozoa</taxon>
        <taxon>Arthropoda</taxon>
        <taxon>Chelicerata</taxon>
        <taxon>Arachnida</taxon>
        <taxon>Acari</taxon>
        <taxon>Acariformes</taxon>
        <taxon>Sarcoptiformes</taxon>
        <taxon>Astigmata</taxon>
        <taxon>Psoroptidia</taxon>
        <taxon>Analgoidea</taxon>
        <taxon>Pyroglyphidae</taxon>
        <taxon>Pyroglyphinae</taxon>
        <taxon>Euroglyphus</taxon>
    </lineage>
</organism>
<feature type="domain" description="RING-CH-type" evidence="12">
    <location>
        <begin position="71"/>
        <end position="141"/>
    </location>
</feature>
<dbReference type="Proteomes" id="UP000194236">
    <property type="component" value="Unassembled WGS sequence"/>
</dbReference>
<evidence type="ECO:0000256" key="8">
    <source>
        <dbReference type="ARBA" id="ARBA00040151"/>
    </source>
</evidence>
<dbReference type="Gene3D" id="3.30.40.10">
    <property type="entry name" value="Zinc/RING finger domain, C3HC4 (zinc finger)"/>
    <property type="match status" value="1"/>
</dbReference>
<evidence type="ECO:0000313" key="13">
    <source>
        <dbReference type="EMBL" id="OTF75524.1"/>
    </source>
</evidence>
<proteinExistence type="predicted"/>
<accession>A0A1Y3B623</accession>
<keyword evidence="7" id="KW-0472">Membrane</keyword>
<dbReference type="SUPFAM" id="SSF57850">
    <property type="entry name" value="RING/U-box"/>
    <property type="match status" value="1"/>
</dbReference>
<evidence type="ECO:0000256" key="10">
    <source>
        <dbReference type="ARBA" id="ARBA00043185"/>
    </source>
</evidence>
<evidence type="ECO:0000256" key="4">
    <source>
        <dbReference type="ARBA" id="ARBA00022771"/>
    </source>
</evidence>
<dbReference type="InterPro" id="IPR011016">
    <property type="entry name" value="Znf_RING-CH"/>
</dbReference>
<protein>
    <recommendedName>
        <fullName evidence="8">E3 ubiquitin-protein ligase MARCHF5</fullName>
    </recommendedName>
    <alternativeName>
        <fullName evidence="10">Membrane-associated RING finger protein 5</fullName>
    </alternativeName>
    <alternativeName>
        <fullName evidence="9">Membrane-associated RING-CH protein V</fullName>
    </alternativeName>
    <alternativeName>
        <fullName evidence="11">RING-type E3 ubiquitin transferase MARCHF5</fullName>
    </alternativeName>
</protein>
<dbReference type="GO" id="GO:0016020">
    <property type="term" value="C:membrane"/>
    <property type="evidence" value="ECO:0007669"/>
    <property type="project" value="UniProtKB-SubCell"/>
</dbReference>
<gene>
    <name evidence="13" type="ORF">BLA29_000842</name>
</gene>
<evidence type="ECO:0000256" key="9">
    <source>
        <dbReference type="ARBA" id="ARBA00043044"/>
    </source>
</evidence>
<evidence type="ECO:0000313" key="14">
    <source>
        <dbReference type="Proteomes" id="UP000194236"/>
    </source>
</evidence>
<dbReference type="CDD" id="cd16701">
    <property type="entry name" value="RING_CH-C4HC3_MARCH5"/>
    <property type="match status" value="1"/>
</dbReference>